<dbReference type="UniPathway" id="UPA00344"/>
<keyword evidence="3" id="KW-0501">Molybdenum cofactor biosynthesis</keyword>
<dbReference type="SUPFAM" id="SSF53218">
    <property type="entry name" value="Molybdenum cofactor biosynthesis proteins"/>
    <property type="match status" value="1"/>
</dbReference>
<name>A0A0B7MBX3_9FIRM</name>
<reference evidence="6" key="1">
    <citation type="submission" date="2015-01" db="EMBL/GenBank/DDBJ databases">
        <authorList>
            <person name="Manzoor Shahid"/>
            <person name="Zubair Saima"/>
        </authorList>
    </citation>
    <scope>NUCLEOTIDE SEQUENCE [LARGE SCALE GENOMIC DNA]</scope>
    <source>
        <strain evidence="6">Sp3</strain>
    </source>
</reference>
<dbReference type="PANTHER" id="PTHR43764:SF1">
    <property type="entry name" value="MOLYBDOPTERIN MOLYBDOTRANSFERASE"/>
    <property type="match status" value="1"/>
</dbReference>
<organism evidence="5 6">
    <name type="scientific">Syntrophaceticus schinkii</name>
    <dbReference type="NCBI Taxonomy" id="499207"/>
    <lineage>
        <taxon>Bacteria</taxon>
        <taxon>Bacillati</taxon>
        <taxon>Bacillota</taxon>
        <taxon>Clostridia</taxon>
        <taxon>Thermoanaerobacterales</taxon>
        <taxon>Thermoanaerobacterales Family III. Incertae Sedis</taxon>
        <taxon>Syntrophaceticus</taxon>
    </lineage>
</organism>
<dbReference type="Gene3D" id="3.40.980.10">
    <property type="entry name" value="MoaB/Mog-like domain"/>
    <property type="match status" value="1"/>
</dbReference>
<dbReference type="SMART" id="SM00852">
    <property type="entry name" value="MoCF_biosynth"/>
    <property type="match status" value="1"/>
</dbReference>
<dbReference type="Pfam" id="PF00994">
    <property type="entry name" value="MoCF_biosynth"/>
    <property type="match status" value="1"/>
</dbReference>
<dbReference type="Proteomes" id="UP000046155">
    <property type="component" value="Unassembled WGS sequence"/>
</dbReference>
<evidence type="ECO:0000313" key="5">
    <source>
        <dbReference type="EMBL" id="CEO87560.1"/>
    </source>
</evidence>
<accession>A0A0B7MBX3</accession>
<dbReference type="GO" id="GO:0006777">
    <property type="term" value="P:Mo-molybdopterin cofactor biosynthetic process"/>
    <property type="evidence" value="ECO:0007669"/>
    <property type="project" value="UniProtKB-KW"/>
</dbReference>
<evidence type="ECO:0000313" key="6">
    <source>
        <dbReference type="Proteomes" id="UP000046155"/>
    </source>
</evidence>
<dbReference type="NCBIfam" id="TIGR00177">
    <property type="entry name" value="molyb_syn"/>
    <property type="match status" value="1"/>
</dbReference>
<evidence type="ECO:0000256" key="2">
    <source>
        <dbReference type="ARBA" id="ARBA00005046"/>
    </source>
</evidence>
<dbReference type="InterPro" id="IPR001453">
    <property type="entry name" value="MoaB/Mog_dom"/>
</dbReference>
<gene>
    <name evidence="5" type="ORF">SSCH_1120004</name>
</gene>
<dbReference type="InterPro" id="IPR051920">
    <property type="entry name" value="MPT_Adenylyltrnsfr/MoaC-Rel"/>
</dbReference>
<dbReference type="EMBL" id="CDRZ01000016">
    <property type="protein sequence ID" value="CEO87560.1"/>
    <property type="molecule type" value="Genomic_DNA"/>
</dbReference>
<proteinExistence type="predicted"/>
<sequence>MIMIRVAILTASDKASRGERQDRSAQVIRELVAGVGGEVVAYDVVPDVREVLAEKIVQYTDQEQLDLVLTTGGTGLGPRDVTPEATLDVVERLIPGIAEAMRLKGLEKTPHAMLSRSVAGSRGRALIINLPGSPRAVKENLEAVLPAIPHALETLQGRGGECARP</sequence>
<evidence type="ECO:0000259" key="4">
    <source>
        <dbReference type="SMART" id="SM00852"/>
    </source>
</evidence>
<protein>
    <submittedName>
        <fullName evidence="5">Molybdenum cofactor synthesis domain protein</fullName>
    </submittedName>
</protein>
<keyword evidence="6" id="KW-1185">Reference proteome</keyword>
<evidence type="ECO:0000256" key="1">
    <source>
        <dbReference type="ARBA" id="ARBA00003487"/>
    </source>
</evidence>
<comment type="pathway">
    <text evidence="2">Cofactor biosynthesis; molybdopterin biosynthesis.</text>
</comment>
<comment type="function">
    <text evidence="1">May be involved in the biosynthesis of molybdopterin.</text>
</comment>
<dbReference type="InterPro" id="IPR036425">
    <property type="entry name" value="MoaB/Mog-like_dom_sf"/>
</dbReference>
<dbReference type="PROSITE" id="PS01078">
    <property type="entry name" value="MOCF_BIOSYNTHESIS_1"/>
    <property type="match status" value="1"/>
</dbReference>
<dbReference type="AlphaFoldDB" id="A0A0B7MBX3"/>
<feature type="domain" description="MoaB/Mog" evidence="4">
    <location>
        <begin position="7"/>
        <end position="151"/>
    </location>
</feature>
<dbReference type="InterPro" id="IPR008284">
    <property type="entry name" value="MoCF_biosynth_CS"/>
</dbReference>
<dbReference type="CDD" id="cd00886">
    <property type="entry name" value="MogA_MoaB"/>
    <property type="match status" value="1"/>
</dbReference>
<dbReference type="PANTHER" id="PTHR43764">
    <property type="entry name" value="MOLYBDENUM COFACTOR BIOSYNTHESIS"/>
    <property type="match status" value="1"/>
</dbReference>
<evidence type="ECO:0000256" key="3">
    <source>
        <dbReference type="ARBA" id="ARBA00023150"/>
    </source>
</evidence>